<dbReference type="EMBL" id="DRTU01000310">
    <property type="protein sequence ID" value="HHI01333.1"/>
    <property type="molecule type" value="Genomic_DNA"/>
</dbReference>
<evidence type="ECO:0000256" key="1">
    <source>
        <dbReference type="SAM" id="Phobius"/>
    </source>
</evidence>
<organism evidence="2">
    <name type="scientific">Thermococcus litoralis</name>
    <dbReference type="NCBI Taxonomy" id="2265"/>
    <lineage>
        <taxon>Archaea</taxon>
        <taxon>Methanobacteriati</taxon>
        <taxon>Methanobacteriota</taxon>
        <taxon>Thermococci</taxon>
        <taxon>Thermococcales</taxon>
        <taxon>Thermococcaceae</taxon>
        <taxon>Thermococcus</taxon>
    </lineage>
</organism>
<evidence type="ECO:0008006" key="3">
    <source>
        <dbReference type="Google" id="ProtNLM"/>
    </source>
</evidence>
<evidence type="ECO:0000313" key="2">
    <source>
        <dbReference type="EMBL" id="HHI01333.1"/>
    </source>
</evidence>
<protein>
    <recommendedName>
        <fullName evidence="3">Nicotinamide riboside transporter PnuC</fullName>
    </recommendedName>
</protein>
<keyword evidence="1" id="KW-1133">Transmembrane helix</keyword>
<keyword evidence="1" id="KW-0812">Transmembrane</keyword>
<gene>
    <name evidence="2" type="ORF">ENL40_07745</name>
</gene>
<proteinExistence type="predicted"/>
<reference evidence="2" key="1">
    <citation type="journal article" date="2020" name="mSystems">
        <title>Genome- and Community-Level Interaction Insights into Carbon Utilization and Element Cycling Functions of Hydrothermarchaeota in Hydrothermal Sediment.</title>
        <authorList>
            <person name="Zhou Z."/>
            <person name="Liu Y."/>
            <person name="Xu W."/>
            <person name="Pan J."/>
            <person name="Luo Z.H."/>
            <person name="Li M."/>
        </authorList>
    </citation>
    <scope>NUCLEOTIDE SEQUENCE [LARGE SCALE GENOMIC DNA]</scope>
    <source>
        <strain evidence="2">HyVt-93</strain>
    </source>
</reference>
<name>A0A7C5K208_THELI</name>
<accession>A0A7C5K208</accession>
<dbReference type="Proteomes" id="UP000886217">
    <property type="component" value="Unassembled WGS sequence"/>
</dbReference>
<comment type="caution">
    <text evidence="2">The sequence shown here is derived from an EMBL/GenBank/DDBJ whole genome shotgun (WGS) entry which is preliminary data.</text>
</comment>
<dbReference type="AlphaFoldDB" id="A0A7C5K208"/>
<sequence length="62" mass="7177">MFNVLSIFMTIGLIDKMPFWSMSYLLGWLLGLIYIGPIFLSLPELLLYLGITLLVIYWKFSG</sequence>
<keyword evidence="1" id="KW-0472">Membrane</keyword>
<feature type="transmembrane region" description="Helical" evidence="1">
    <location>
        <begin position="21"/>
        <end position="39"/>
    </location>
</feature>